<feature type="domain" description="HTH cro/C1-type" evidence="2">
    <location>
        <begin position="15"/>
        <end position="69"/>
    </location>
</feature>
<evidence type="ECO:0000313" key="4">
    <source>
        <dbReference type="Proteomes" id="UP000092931"/>
    </source>
</evidence>
<dbReference type="GO" id="GO:0009307">
    <property type="term" value="P:DNA restriction-modification system"/>
    <property type="evidence" value="ECO:0007669"/>
    <property type="project" value="InterPro"/>
</dbReference>
<keyword evidence="1" id="KW-0238">DNA-binding</keyword>
<dbReference type="InterPro" id="IPR001387">
    <property type="entry name" value="Cro/C1-type_HTH"/>
</dbReference>
<keyword evidence="3" id="KW-0378">Hydrolase</keyword>
<name>A0A1B1YK26_THEST</name>
<dbReference type="PROSITE" id="PS50943">
    <property type="entry name" value="HTH_CROC1"/>
    <property type="match status" value="1"/>
</dbReference>
<dbReference type="PANTHER" id="PTHR46797">
    <property type="entry name" value="HTH-TYPE TRANSCRIPTIONAL REGULATOR"/>
    <property type="match status" value="1"/>
</dbReference>
<gene>
    <name evidence="3" type="ORF">CSTERLE_05810</name>
</gene>
<dbReference type="InterPro" id="IPR050807">
    <property type="entry name" value="TransReg_Diox_bact_type"/>
</dbReference>
<dbReference type="InterPro" id="IPR010982">
    <property type="entry name" value="Lambda_DNA-bd_dom_sf"/>
</dbReference>
<evidence type="ECO:0000259" key="2">
    <source>
        <dbReference type="PROSITE" id="PS50943"/>
    </source>
</evidence>
<dbReference type="AlphaFoldDB" id="A0A1B1YK26"/>
<evidence type="ECO:0000313" key="3">
    <source>
        <dbReference type="EMBL" id="ANX01125.1"/>
    </source>
</evidence>
<keyword evidence="3" id="KW-0255">Endonuclease</keyword>
<dbReference type="InterPro" id="IPR019068">
    <property type="entry name" value="Restrct_endonuc_II_MjaI"/>
</dbReference>
<dbReference type="Gene3D" id="1.10.260.40">
    <property type="entry name" value="lambda repressor-like DNA-binding domains"/>
    <property type="match status" value="1"/>
</dbReference>
<dbReference type="PANTHER" id="PTHR46797:SF1">
    <property type="entry name" value="METHYLPHOSPHONATE SYNTHASE"/>
    <property type="match status" value="1"/>
</dbReference>
<dbReference type="GO" id="GO:0003677">
    <property type="term" value="F:DNA binding"/>
    <property type="evidence" value="ECO:0007669"/>
    <property type="project" value="UniProtKB-KW"/>
</dbReference>
<proteinExistence type="predicted"/>
<dbReference type="GO" id="GO:0003700">
    <property type="term" value="F:DNA-binding transcription factor activity"/>
    <property type="evidence" value="ECO:0007669"/>
    <property type="project" value="TreeGrafter"/>
</dbReference>
<dbReference type="REBASE" id="152982">
    <property type="entry name" value="Cst9219ORF5800P"/>
</dbReference>
<dbReference type="Pfam" id="PF01381">
    <property type="entry name" value="HTH_3"/>
    <property type="match status" value="1"/>
</dbReference>
<protein>
    <submittedName>
        <fullName evidence="3">MjaI family restriction endonuclease</fullName>
    </submittedName>
</protein>
<sequence length="190" mass="22373">MLENESANARFGRLLREFRNNLGLTQEQLALKAGYDRTFISRVERGLSNLTLYSAETLANALGIPLYKFFIESEEKNMPRATKEFVLNYAMNRWQLNFKKNVGPTSELIRSCAPHNFEEWKQYYFNHGKSESHIEKLGKILYEKISTVLPEEERFHPNLLKSISEQDCIDYMFDVVLRRTYEGYMKEHGK</sequence>
<dbReference type="GO" id="GO:0009036">
    <property type="term" value="F:type II site-specific deoxyribonuclease activity"/>
    <property type="evidence" value="ECO:0007669"/>
    <property type="project" value="InterPro"/>
</dbReference>
<dbReference type="EMBL" id="CP014673">
    <property type="protein sequence ID" value="ANX01125.1"/>
    <property type="molecule type" value="Genomic_DNA"/>
</dbReference>
<dbReference type="RefSeq" id="WP_015358907.1">
    <property type="nucleotide sequence ID" value="NZ_CP014673.1"/>
</dbReference>
<organism evidence="3 4">
    <name type="scientific">Thermoclostridium stercorarium subsp. leptospartum DSM 9219</name>
    <dbReference type="NCBI Taxonomy" id="1346611"/>
    <lineage>
        <taxon>Bacteria</taxon>
        <taxon>Bacillati</taxon>
        <taxon>Bacillota</taxon>
        <taxon>Clostridia</taxon>
        <taxon>Eubacteriales</taxon>
        <taxon>Oscillospiraceae</taxon>
        <taxon>Thermoclostridium</taxon>
    </lineage>
</organism>
<dbReference type="GO" id="GO:0005829">
    <property type="term" value="C:cytosol"/>
    <property type="evidence" value="ECO:0007669"/>
    <property type="project" value="TreeGrafter"/>
</dbReference>
<dbReference type="CDD" id="cd00093">
    <property type="entry name" value="HTH_XRE"/>
    <property type="match status" value="1"/>
</dbReference>
<dbReference type="Pfam" id="PF09568">
    <property type="entry name" value="RE_MjaI"/>
    <property type="match status" value="1"/>
</dbReference>
<dbReference type="Proteomes" id="UP000092931">
    <property type="component" value="Chromosome"/>
</dbReference>
<reference evidence="3 4" key="1">
    <citation type="submission" date="2016-02" db="EMBL/GenBank/DDBJ databases">
        <title>Comparison of Clostridium stercorarium subspecies using comparative genomics and transcriptomics.</title>
        <authorList>
            <person name="Schellenberg J."/>
            <person name="Thallinger G."/>
            <person name="Levin D.B."/>
            <person name="Zhang X."/>
            <person name="Alvare G."/>
            <person name="Fristensky B."/>
            <person name="Sparling R."/>
        </authorList>
    </citation>
    <scope>NUCLEOTIDE SEQUENCE [LARGE SCALE GENOMIC DNA]</scope>
    <source>
        <strain evidence="3 4">DSM 9219</strain>
    </source>
</reference>
<accession>A0A1B1YK26</accession>
<keyword evidence="3" id="KW-0540">Nuclease</keyword>
<evidence type="ECO:0000256" key="1">
    <source>
        <dbReference type="ARBA" id="ARBA00023125"/>
    </source>
</evidence>
<dbReference type="SUPFAM" id="SSF47413">
    <property type="entry name" value="lambda repressor-like DNA-binding domains"/>
    <property type="match status" value="1"/>
</dbReference>
<dbReference type="SMART" id="SM00530">
    <property type="entry name" value="HTH_XRE"/>
    <property type="match status" value="1"/>
</dbReference>